<gene>
    <name evidence="2" type="ORF">EV186_1011843</name>
</gene>
<dbReference type="PANTHER" id="PTHR21666:SF270">
    <property type="entry name" value="MUREIN HYDROLASE ACTIVATOR ENVC"/>
    <property type="match status" value="1"/>
</dbReference>
<dbReference type="AlphaFoldDB" id="A0A4V3D0H0"/>
<keyword evidence="3" id="KW-1185">Reference proteome</keyword>
<dbReference type="Pfam" id="PF01551">
    <property type="entry name" value="Peptidase_M23"/>
    <property type="match status" value="1"/>
</dbReference>
<proteinExistence type="predicted"/>
<dbReference type="PANTHER" id="PTHR21666">
    <property type="entry name" value="PEPTIDASE-RELATED"/>
    <property type="match status" value="1"/>
</dbReference>
<organism evidence="2 3">
    <name type="scientific">Labedaea rhizosphaerae</name>
    <dbReference type="NCBI Taxonomy" id="598644"/>
    <lineage>
        <taxon>Bacteria</taxon>
        <taxon>Bacillati</taxon>
        <taxon>Actinomycetota</taxon>
        <taxon>Actinomycetes</taxon>
        <taxon>Pseudonocardiales</taxon>
        <taxon>Pseudonocardiaceae</taxon>
        <taxon>Labedaea</taxon>
    </lineage>
</organism>
<reference evidence="2 3" key="1">
    <citation type="submission" date="2019-03" db="EMBL/GenBank/DDBJ databases">
        <title>Genomic Encyclopedia of Type Strains, Phase IV (KMG-IV): sequencing the most valuable type-strain genomes for metagenomic binning, comparative biology and taxonomic classification.</title>
        <authorList>
            <person name="Goeker M."/>
        </authorList>
    </citation>
    <scope>NUCLEOTIDE SEQUENCE [LARGE SCALE GENOMIC DNA]</scope>
    <source>
        <strain evidence="2 3">DSM 45361</strain>
    </source>
</reference>
<name>A0A4V3D0H0_LABRH</name>
<evidence type="ECO:0000313" key="2">
    <source>
        <dbReference type="EMBL" id="TDQ05865.1"/>
    </source>
</evidence>
<protein>
    <submittedName>
        <fullName evidence="2">Peptidase M23-like protein</fullName>
    </submittedName>
</protein>
<evidence type="ECO:0000313" key="3">
    <source>
        <dbReference type="Proteomes" id="UP000295444"/>
    </source>
</evidence>
<dbReference type="EMBL" id="SNXZ01000001">
    <property type="protein sequence ID" value="TDQ05865.1"/>
    <property type="molecule type" value="Genomic_DNA"/>
</dbReference>
<feature type="domain" description="M23ase beta-sheet core" evidence="1">
    <location>
        <begin position="125"/>
        <end position="220"/>
    </location>
</feature>
<dbReference type="Proteomes" id="UP000295444">
    <property type="component" value="Unassembled WGS sequence"/>
</dbReference>
<dbReference type="GO" id="GO:0004222">
    <property type="term" value="F:metalloendopeptidase activity"/>
    <property type="evidence" value="ECO:0007669"/>
    <property type="project" value="TreeGrafter"/>
</dbReference>
<dbReference type="InterPro" id="IPR050570">
    <property type="entry name" value="Cell_wall_metabolism_enzyme"/>
</dbReference>
<comment type="caution">
    <text evidence="2">The sequence shown here is derived from an EMBL/GenBank/DDBJ whole genome shotgun (WGS) entry which is preliminary data.</text>
</comment>
<accession>A0A4V3D0H0</accession>
<dbReference type="Gene3D" id="2.70.70.10">
    <property type="entry name" value="Glucose Permease (Domain IIA)"/>
    <property type="match status" value="1"/>
</dbReference>
<dbReference type="InterPro" id="IPR016047">
    <property type="entry name" value="M23ase_b-sheet_dom"/>
</dbReference>
<dbReference type="CDD" id="cd12797">
    <property type="entry name" value="M23_peptidase"/>
    <property type="match status" value="1"/>
</dbReference>
<dbReference type="SUPFAM" id="SSF51261">
    <property type="entry name" value="Duplicated hybrid motif"/>
    <property type="match status" value="1"/>
</dbReference>
<evidence type="ECO:0000259" key="1">
    <source>
        <dbReference type="Pfam" id="PF01551"/>
    </source>
</evidence>
<sequence length="231" mass="23894">MIAAVAAGAFAAAAAGQIFHFDGSPASPGGVKLADAPGANAAMMGMGGGGATGVTLNANTAYSGNMEILPVSQRLDSRSEAAKLTASSNLVKQVRAAEEEANRPKYVRPAQGVFTSGFGGRWGAMHYGVDIANHIGTPILAVADGVVIEAGPASGFGLWVRIQHPDGTISVYGHVNDYVVQEGEHVKAGEMIAHMGNRGESTGPHLHFEIWDASGRKMNPQPWLAEHGIDL</sequence>
<dbReference type="InterPro" id="IPR011055">
    <property type="entry name" value="Dup_hybrid_motif"/>
</dbReference>